<protein>
    <submittedName>
        <fullName evidence="5">Putative secondary metabolism biosynthetic enzyme</fullName>
    </submittedName>
</protein>
<keyword evidence="2" id="KW-0560">Oxidoreductase</keyword>
<dbReference type="Gene3D" id="3.40.50.720">
    <property type="entry name" value="NAD(P)-binding Rossmann-like Domain"/>
    <property type="match status" value="1"/>
</dbReference>
<name>A0A7R7XSK6_9EURO</name>
<dbReference type="GO" id="GO:0016491">
    <property type="term" value="F:oxidoreductase activity"/>
    <property type="evidence" value="ECO:0007669"/>
    <property type="project" value="UniProtKB-KW"/>
</dbReference>
<dbReference type="AlphaFoldDB" id="A0A7R7XSK6"/>
<comment type="similarity">
    <text evidence="1 3">Belongs to the short-chain dehydrogenases/reductases (SDR) family.</text>
</comment>
<dbReference type="PRINTS" id="PR00080">
    <property type="entry name" value="SDRFAMILY"/>
</dbReference>
<reference evidence="5" key="1">
    <citation type="submission" date="2021-01" db="EMBL/GenBank/DDBJ databases">
        <authorList>
            <consortium name="Aspergillus puulaauensis MK2 genome sequencing consortium"/>
            <person name="Kazuki M."/>
            <person name="Futagami T."/>
        </authorList>
    </citation>
    <scope>NUCLEOTIDE SEQUENCE</scope>
    <source>
        <strain evidence="5">MK2</strain>
    </source>
</reference>
<keyword evidence="6" id="KW-1185">Reference proteome</keyword>
<dbReference type="Pfam" id="PF00106">
    <property type="entry name" value="adh_short"/>
    <property type="match status" value="1"/>
</dbReference>
<proteinExistence type="inferred from homology"/>
<dbReference type="PRINTS" id="PR00081">
    <property type="entry name" value="GDHRDH"/>
</dbReference>
<gene>
    <name evidence="5" type="ORF">APUU_60040A</name>
</gene>
<dbReference type="KEGG" id="apuu:APUU_60040A"/>
<dbReference type="OrthoDB" id="1933717at2759"/>
<dbReference type="EMBL" id="AP024448">
    <property type="protein sequence ID" value="BCS26992.1"/>
    <property type="molecule type" value="Genomic_DNA"/>
</dbReference>
<dbReference type="CDD" id="cd05233">
    <property type="entry name" value="SDR_c"/>
    <property type="match status" value="1"/>
</dbReference>
<dbReference type="InterPro" id="IPR036291">
    <property type="entry name" value="NAD(P)-bd_dom_sf"/>
</dbReference>
<evidence type="ECO:0000313" key="6">
    <source>
        <dbReference type="Proteomes" id="UP000654913"/>
    </source>
</evidence>
<dbReference type="GO" id="GO:0016020">
    <property type="term" value="C:membrane"/>
    <property type="evidence" value="ECO:0007669"/>
    <property type="project" value="TreeGrafter"/>
</dbReference>
<evidence type="ECO:0000313" key="5">
    <source>
        <dbReference type="EMBL" id="BCS26992.1"/>
    </source>
</evidence>
<feature type="region of interest" description="Disordered" evidence="4">
    <location>
        <begin position="1"/>
        <end position="22"/>
    </location>
</feature>
<reference evidence="5" key="2">
    <citation type="submission" date="2021-02" db="EMBL/GenBank/DDBJ databases">
        <title>Aspergillus puulaauensis MK2 genome sequence.</title>
        <authorList>
            <person name="Futagami T."/>
            <person name="Mori K."/>
            <person name="Kadooka C."/>
            <person name="Tanaka T."/>
        </authorList>
    </citation>
    <scope>NUCLEOTIDE SEQUENCE</scope>
    <source>
        <strain evidence="5">MK2</strain>
    </source>
</reference>
<sequence>MDPRPSPRSTPPLHHEPYGPIRPECLRGANTGKVAVVTGAARAQEETKAAVRGVSDMQVEAFQCDITDTVAVKDTFKAIETTLGPVDILVNNAGIAKGKYAVNESFEDFWKVIEVNFKGAMLCTYEVLPGMAERKSGCIINMASRAAGVDMPKSISYGASKAAVAHATASLQEEFEMLGLGGHLDAYCLHPGGVWGDMITTFTTPEEREKLRPLFNEGPELAAYTVAYLAAGRAKELRGMYIDCRHDIERVCDFGRDNLKANGLNNLRMRFVPGYDNAE</sequence>
<evidence type="ECO:0000256" key="2">
    <source>
        <dbReference type="ARBA" id="ARBA00023002"/>
    </source>
</evidence>
<evidence type="ECO:0000256" key="3">
    <source>
        <dbReference type="RuleBase" id="RU000363"/>
    </source>
</evidence>
<organism evidence="5 6">
    <name type="scientific">Aspergillus puulaauensis</name>
    <dbReference type="NCBI Taxonomy" id="1220207"/>
    <lineage>
        <taxon>Eukaryota</taxon>
        <taxon>Fungi</taxon>
        <taxon>Dikarya</taxon>
        <taxon>Ascomycota</taxon>
        <taxon>Pezizomycotina</taxon>
        <taxon>Eurotiomycetes</taxon>
        <taxon>Eurotiomycetidae</taxon>
        <taxon>Eurotiales</taxon>
        <taxon>Aspergillaceae</taxon>
        <taxon>Aspergillus</taxon>
    </lineage>
</organism>
<dbReference type="Proteomes" id="UP000654913">
    <property type="component" value="Chromosome 6"/>
</dbReference>
<feature type="compositionally biased region" description="Pro residues" evidence="4">
    <location>
        <begin position="1"/>
        <end position="10"/>
    </location>
</feature>
<dbReference type="GeneID" id="64976997"/>
<dbReference type="RefSeq" id="XP_041559186.1">
    <property type="nucleotide sequence ID" value="XM_041706841.1"/>
</dbReference>
<evidence type="ECO:0000256" key="1">
    <source>
        <dbReference type="ARBA" id="ARBA00006484"/>
    </source>
</evidence>
<dbReference type="PANTHER" id="PTHR44196:SF1">
    <property type="entry name" value="DEHYDROGENASE_REDUCTASE SDR FAMILY MEMBER 7B"/>
    <property type="match status" value="1"/>
</dbReference>
<accession>A0A7R7XSK6</accession>
<dbReference type="SUPFAM" id="SSF51735">
    <property type="entry name" value="NAD(P)-binding Rossmann-fold domains"/>
    <property type="match status" value="1"/>
</dbReference>
<dbReference type="InterPro" id="IPR002347">
    <property type="entry name" value="SDR_fam"/>
</dbReference>
<dbReference type="PANTHER" id="PTHR44196">
    <property type="entry name" value="DEHYDROGENASE/REDUCTASE SDR FAMILY MEMBER 7B"/>
    <property type="match status" value="1"/>
</dbReference>
<evidence type="ECO:0000256" key="4">
    <source>
        <dbReference type="SAM" id="MobiDB-lite"/>
    </source>
</evidence>